<dbReference type="EMBL" id="LZZI01000045">
    <property type="protein sequence ID" value="OOM60860.1"/>
    <property type="molecule type" value="Genomic_DNA"/>
</dbReference>
<dbReference type="Proteomes" id="UP000190973">
    <property type="component" value="Unassembled WGS sequence"/>
</dbReference>
<reference evidence="1 2" key="1">
    <citation type="submission" date="2016-05" db="EMBL/GenBank/DDBJ databases">
        <title>Microbial solvent formation.</title>
        <authorList>
            <person name="Poehlein A."/>
            <person name="Montoya Solano J.D."/>
            <person name="Flitsch S."/>
            <person name="Krabben P."/>
            <person name="Duerre P."/>
            <person name="Daniel R."/>
        </authorList>
    </citation>
    <scope>NUCLEOTIDE SEQUENCE [LARGE SCALE GENOMIC DNA]</scope>
    <source>
        <strain evidence="1 2">DSM 53</strain>
    </source>
</reference>
<name>A0A1S8S5V7_CLOBE</name>
<evidence type="ECO:0000313" key="2">
    <source>
        <dbReference type="Proteomes" id="UP000190973"/>
    </source>
</evidence>
<dbReference type="AlphaFoldDB" id="A0A1S8S5V7"/>
<evidence type="ECO:0000313" key="1">
    <source>
        <dbReference type="EMBL" id="OOM60860.1"/>
    </source>
</evidence>
<dbReference type="RefSeq" id="WP_077839185.1">
    <property type="nucleotide sequence ID" value="NZ_JABTAE010000001.1"/>
</dbReference>
<sequence length="158" mass="18342">MNYPIPSHIKEFFQLADSNNSEYKVKGKLKCSCGTENFNVYQSNNKMIVKATCQKCNKEISVFDAGKHGWSGFVCKYDSLDRTQLFEKVICEKCKEDTFVILMEIYSQGKQDFIDECVSNDNSFSEEDWVDGFEWISISLNCVECSNHSENWMEHETM</sequence>
<protein>
    <submittedName>
        <fullName evidence="1">Uncharacterized protein</fullName>
    </submittedName>
</protein>
<gene>
    <name evidence="1" type="ORF">CLBCK_26670</name>
</gene>
<organism evidence="1 2">
    <name type="scientific">Clostridium beijerinckii</name>
    <name type="common">Clostridium MP</name>
    <dbReference type="NCBI Taxonomy" id="1520"/>
    <lineage>
        <taxon>Bacteria</taxon>
        <taxon>Bacillati</taxon>
        <taxon>Bacillota</taxon>
        <taxon>Clostridia</taxon>
        <taxon>Eubacteriales</taxon>
        <taxon>Clostridiaceae</taxon>
        <taxon>Clostridium</taxon>
    </lineage>
</organism>
<accession>A0A1S8S5V7</accession>
<proteinExistence type="predicted"/>
<comment type="caution">
    <text evidence="1">The sequence shown here is derived from an EMBL/GenBank/DDBJ whole genome shotgun (WGS) entry which is preliminary data.</text>
</comment>